<sequence>MYVLQSGARMSVGDGTLTIVAKNQSVMDKILEKIDFIVGRQIEVGGIYTGIVTTIKEYGAFVEFNGGQQGLLHISELSHEPVSRVSEVVSVGQKLSLICIGQDVHGNIKLSLKATLPHPGGLETNVVVEESVASVKETANIWAPVGNVSSIQEEQNSASELSLGNLELGEAKSETSQVPVILIRSAAECDEEEKSSSLNLSSKNPQVDNGVQLDLKSKSRSQNAKSCRSRDVDAPSSHSGPLPYTNVKKSKLSMHKESKSDLQRPKGDEQGPKDKVTAEDLKLGSEVTAKVSQIGAHGLVLDLGGGLRGIYRFEENNKRHFKIGDEMRVVCSSFSSKGVPVLSFVDDQ</sequence>
<dbReference type="GO" id="GO:0009570">
    <property type="term" value="C:chloroplast stroma"/>
    <property type="evidence" value="ECO:0007669"/>
    <property type="project" value="TreeGrafter"/>
</dbReference>
<feature type="region of interest" description="Disordered" evidence="1">
    <location>
        <begin position="194"/>
        <end position="280"/>
    </location>
</feature>
<organism evidence="3 4">
    <name type="scientific">Glycine soja</name>
    <name type="common">Wild soybean</name>
    <dbReference type="NCBI Taxonomy" id="3848"/>
    <lineage>
        <taxon>Eukaryota</taxon>
        <taxon>Viridiplantae</taxon>
        <taxon>Streptophyta</taxon>
        <taxon>Embryophyta</taxon>
        <taxon>Tracheophyta</taxon>
        <taxon>Spermatophyta</taxon>
        <taxon>Magnoliopsida</taxon>
        <taxon>eudicotyledons</taxon>
        <taxon>Gunneridae</taxon>
        <taxon>Pentapetalae</taxon>
        <taxon>rosids</taxon>
        <taxon>fabids</taxon>
        <taxon>Fabales</taxon>
        <taxon>Fabaceae</taxon>
        <taxon>Papilionoideae</taxon>
        <taxon>50 kb inversion clade</taxon>
        <taxon>NPAAA clade</taxon>
        <taxon>indigoferoid/millettioid clade</taxon>
        <taxon>Phaseoleae</taxon>
        <taxon>Glycine</taxon>
        <taxon>Glycine subgen. Soja</taxon>
    </lineage>
</organism>
<dbReference type="Gramene" id="XM_028375312.1">
    <property type="protein sequence ID" value="XP_028231113.1"/>
    <property type="gene ID" value="LOC114411664"/>
</dbReference>
<dbReference type="EMBL" id="QZWG01000005">
    <property type="protein sequence ID" value="RZC10314.1"/>
    <property type="molecule type" value="Genomic_DNA"/>
</dbReference>
<dbReference type="InterPro" id="IPR012340">
    <property type="entry name" value="NA-bd_OB-fold"/>
</dbReference>
<dbReference type="PANTHER" id="PTHR11252:SF16">
    <property type="entry name" value="POLYRIBONUCLEOTIDE NUCLEOTIDYLTRANSFERASE 2, MITOCHONDRIAL"/>
    <property type="match status" value="1"/>
</dbReference>
<dbReference type="InterPro" id="IPR003029">
    <property type="entry name" value="S1_domain"/>
</dbReference>
<feature type="domain" description="S1 motif" evidence="2">
    <location>
        <begin position="45"/>
        <end position="113"/>
    </location>
</feature>
<keyword evidence="3" id="KW-0808">Transferase</keyword>
<proteinExistence type="predicted"/>
<gene>
    <name evidence="3" type="ORF">D0Y65_010885</name>
</gene>
<dbReference type="GO" id="GO:0003723">
    <property type="term" value="F:RNA binding"/>
    <property type="evidence" value="ECO:0007669"/>
    <property type="project" value="InterPro"/>
</dbReference>
<feature type="domain" description="S1 motif" evidence="2">
    <location>
        <begin position="284"/>
        <end position="345"/>
    </location>
</feature>
<feature type="compositionally biased region" description="Basic and acidic residues" evidence="1">
    <location>
        <begin position="254"/>
        <end position="280"/>
    </location>
</feature>
<evidence type="ECO:0000256" key="1">
    <source>
        <dbReference type="SAM" id="MobiDB-lite"/>
    </source>
</evidence>
<reference evidence="3 4" key="1">
    <citation type="submission" date="2018-09" db="EMBL/GenBank/DDBJ databases">
        <title>A high-quality reference genome of wild soybean provides a powerful tool to mine soybean genomes.</title>
        <authorList>
            <person name="Xie M."/>
            <person name="Chung C.Y.L."/>
            <person name="Li M.-W."/>
            <person name="Wong F.-L."/>
            <person name="Chan T.-F."/>
            <person name="Lam H.-M."/>
        </authorList>
    </citation>
    <scope>NUCLEOTIDE SEQUENCE [LARGE SCALE GENOMIC DNA]</scope>
    <source>
        <strain evidence="4">cv. W05</strain>
        <tissue evidence="3">Hypocotyl of etiolated seedlings</tissue>
    </source>
</reference>
<dbReference type="SUPFAM" id="SSF50249">
    <property type="entry name" value="Nucleic acid-binding proteins"/>
    <property type="match status" value="2"/>
</dbReference>
<dbReference type="Pfam" id="PF00575">
    <property type="entry name" value="S1"/>
    <property type="match status" value="1"/>
</dbReference>
<dbReference type="GO" id="GO:0005739">
    <property type="term" value="C:mitochondrion"/>
    <property type="evidence" value="ECO:0007669"/>
    <property type="project" value="TreeGrafter"/>
</dbReference>
<dbReference type="InterPro" id="IPR012162">
    <property type="entry name" value="PNPase"/>
</dbReference>
<keyword evidence="4" id="KW-1185">Reference proteome</keyword>
<dbReference type="Proteomes" id="UP000289340">
    <property type="component" value="Chromosome 5"/>
</dbReference>
<protein>
    <submittedName>
        <fullName evidence="3">Polyribonucleotide nucleotidyltransferase 2, mitochondrial</fullName>
    </submittedName>
</protein>
<comment type="caution">
    <text evidence="3">The sequence shown here is derived from an EMBL/GenBank/DDBJ whole genome shotgun (WGS) entry which is preliminary data.</text>
</comment>
<dbReference type="GO" id="GO:0000965">
    <property type="term" value="P:mitochondrial RNA 3'-end processing"/>
    <property type="evidence" value="ECO:0007669"/>
    <property type="project" value="TreeGrafter"/>
</dbReference>
<evidence type="ECO:0000313" key="3">
    <source>
        <dbReference type="EMBL" id="RZC10314.1"/>
    </source>
</evidence>
<dbReference type="PANTHER" id="PTHR11252">
    <property type="entry name" value="POLYRIBONUCLEOTIDE NUCLEOTIDYLTRANSFERASE"/>
    <property type="match status" value="1"/>
</dbReference>
<evidence type="ECO:0000313" key="4">
    <source>
        <dbReference type="Proteomes" id="UP000289340"/>
    </source>
</evidence>
<dbReference type="SMART" id="SM00316">
    <property type="entry name" value="S1"/>
    <property type="match status" value="2"/>
</dbReference>
<dbReference type="FunFam" id="2.40.50.140:FF:000189">
    <property type="entry name" value="Polyribonucleotide nucleotidyltransferase, putative"/>
    <property type="match status" value="1"/>
</dbReference>
<dbReference type="PROSITE" id="PS50126">
    <property type="entry name" value="S1"/>
    <property type="match status" value="2"/>
</dbReference>
<dbReference type="Gene3D" id="2.40.50.140">
    <property type="entry name" value="Nucleic acid-binding proteins"/>
    <property type="match status" value="2"/>
</dbReference>
<accession>A0A445KHF1</accession>
<dbReference type="GO" id="GO:0000958">
    <property type="term" value="P:mitochondrial mRNA catabolic process"/>
    <property type="evidence" value="ECO:0007669"/>
    <property type="project" value="TreeGrafter"/>
</dbReference>
<dbReference type="GO" id="GO:0000175">
    <property type="term" value="F:3'-5'-RNA exonuclease activity"/>
    <property type="evidence" value="ECO:0007669"/>
    <property type="project" value="TreeGrafter"/>
</dbReference>
<name>A0A445KHF1_GLYSO</name>
<dbReference type="SMR" id="A0A445KHF1"/>
<dbReference type="GO" id="GO:0004654">
    <property type="term" value="F:polyribonucleotide nucleotidyltransferase activity"/>
    <property type="evidence" value="ECO:0007669"/>
    <property type="project" value="InterPro"/>
</dbReference>
<dbReference type="AlphaFoldDB" id="A0A445KHF1"/>
<evidence type="ECO:0000259" key="2">
    <source>
        <dbReference type="PROSITE" id="PS50126"/>
    </source>
</evidence>
<dbReference type="GO" id="GO:0005829">
    <property type="term" value="C:cytosol"/>
    <property type="evidence" value="ECO:0007669"/>
    <property type="project" value="TreeGrafter"/>
</dbReference>